<dbReference type="SUPFAM" id="SSF46785">
    <property type="entry name" value="Winged helix' DNA-binding domain"/>
    <property type="match status" value="1"/>
</dbReference>
<organism evidence="6 7">
    <name type="scientific">Pseudonocardia ammonioxydans</name>
    <dbReference type="NCBI Taxonomy" id="260086"/>
    <lineage>
        <taxon>Bacteria</taxon>
        <taxon>Bacillati</taxon>
        <taxon>Actinomycetota</taxon>
        <taxon>Actinomycetes</taxon>
        <taxon>Pseudonocardiales</taxon>
        <taxon>Pseudonocardiaceae</taxon>
        <taxon>Pseudonocardia</taxon>
    </lineage>
</organism>
<evidence type="ECO:0000313" key="7">
    <source>
        <dbReference type="Proteomes" id="UP000199614"/>
    </source>
</evidence>
<accession>A0A1I5BGZ5</accession>
<dbReference type="STRING" id="260086.SAMN05216207_102091"/>
<gene>
    <name evidence="6" type="ORF">SAMN05216207_102091</name>
</gene>
<dbReference type="InterPro" id="IPR002577">
    <property type="entry name" value="HTH_HxlR"/>
</dbReference>
<dbReference type="InterPro" id="IPR036388">
    <property type="entry name" value="WH-like_DNA-bd_sf"/>
</dbReference>
<dbReference type="GO" id="GO:0003677">
    <property type="term" value="F:DNA binding"/>
    <property type="evidence" value="ECO:0007669"/>
    <property type="project" value="UniProtKB-KW"/>
</dbReference>
<dbReference type="SMART" id="SM00418">
    <property type="entry name" value="HTH_ARSR"/>
    <property type="match status" value="1"/>
</dbReference>
<evidence type="ECO:0000256" key="4">
    <source>
        <dbReference type="SAM" id="MobiDB-lite"/>
    </source>
</evidence>
<keyword evidence="2" id="KW-0238">DNA-binding</keyword>
<evidence type="ECO:0000259" key="5">
    <source>
        <dbReference type="PROSITE" id="PS51118"/>
    </source>
</evidence>
<evidence type="ECO:0000256" key="3">
    <source>
        <dbReference type="ARBA" id="ARBA00023163"/>
    </source>
</evidence>
<dbReference type="PROSITE" id="PS51118">
    <property type="entry name" value="HTH_HXLR"/>
    <property type="match status" value="1"/>
</dbReference>
<sequence length="170" mass="18265">MDAREAAAAQVCSVARTAAVLSDPWTVLVVRDLGRGVHRFDDLVRGLGVARTVLSRRLATLAEAGVVERVDYREPGSRTRAEYRLTRRGRDLGVVVAALMDFGDRHLADPAGPPVLRVHEDCGAPVRLVSVCADGHRLGAGDRVLLRPGPGAPARDPDLDPGPNPDQEQR</sequence>
<proteinExistence type="predicted"/>
<dbReference type="InterPro" id="IPR036390">
    <property type="entry name" value="WH_DNA-bd_sf"/>
</dbReference>
<keyword evidence="1" id="KW-0805">Transcription regulation</keyword>
<dbReference type="CDD" id="cd00090">
    <property type="entry name" value="HTH_ARSR"/>
    <property type="match status" value="1"/>
</dbReference>
<keyword evidence="3" id="KW-0804">Transcription</keyword>
<dbReference type="PANTHER" id="PTHR33204">
    <property type="entry name" value="TRANSCRIPTIONAL REGULATOR, MARR FAMILY"/>
    <property type="match status" value="1"/>
</dbReference>
<name>A0A1I5BGZ5_PSUAM</name>
<dbReference type="EMBL" id="FOUY01000020">
    <property type="protein sequence ID" value="SFN73926.1"/>
    <property type="molecule type" value="Genomic_DNA"/>
</dbReference>
<dbReference type="RefSeq" id="WP_093346210.1">
    <property type="nucleotide sequence ID" value="NZ_FOUY01000020.1"/>
</dbReference>
<reference evidence="6 7" key="1">
    <citation type="submission" date="2016-10" db="EMBL/GenBank/DDBJ databases">
        <authorList>
            <person name="de Groot N.N."/>
        </authorList>
    </citation>
    <scope>NUCLEOTIDE SEQUENCE [LARGE SCALE GENOMIC DNA]</scope>
    <source>
        <strain evidence="6 7">CGMCC 4.1877</strain>
    </source>
</reference>
<keyword evidence="7" id="KW-1185">Reference proteome</keyword>
<feature type="domain" description="HTH hxlR-type" evidence="5">
    <location>
        <begin position="12"/>
        <end position="111"/>
    </location>
</feature>
<dbReference type="Gene3D" id="1.10.10.10">
    <property type="entry name" value="Winged helix-like DNA-binding domain superfamily/Winged helix DNA-binding domain"/>
    <property type="match status" value="1"/>
</dbReference>
<dbReference type="PANTHER" id="PTHR33204:SF36">
    <property type="entry name" value="TRANSCRIPTIONAL REGULATORY PROTEIN"/>
    <property type="match status" value="1"/>
</dbReference>
<dbReference type="Proteomes" id="UP000199614">
    <property type="component" value="Unassembled WGS sequence"/>
</dbReference>
<feature type="region of interest" description="Disordered" evidence="4">
    <location>
        <begin position="145"/>
        <end position="170"/>
    </location>
</feature>
<evidence type="ECO:0000313" key="6">
    <source>
        <dbReference type="EMBL" id="SFN73926.1"/>
    </source>
</evidence>
<dbReference type="Pfam" id="PF01638">
    <property type="entry name" value="HxlR"/>
    <property type="match status" value="1"/>
</dbReference>
<dbReference type="GO" id="GO:0003700">
    <property type="term" value="F:DNA-binding transcription factor activity"/>
    <property type="evidence" value="ECO:0007669"/>
    <property type="project" value="InterPro"/>
</dbReference>
<dbReference type="InterPro" id="IPR011991">
    <property type="entry name" value="ArsR-like_HTH"/>
</dbReference>
<evidence type="ECO:0000256" key="1">
    <source>
        <dbReference type="ARBA" id="ARBA00023015"/>
    </source>
</evidence>
<protein>
    <submittedName>
        <fullName evidence="6">Transcriptional regulator, HxlR family</fullName>
    </submittedName>
</protein>
<evidence type="ECO:0000256" key="2">
    <source>
        <dbReference type="ARBA" id="ARBA00023125"/>
    </source>
</evidence>
<dbReference type="InterPro" id="IPR001845">
    <property type="entry name" value="HTH_ArsR_DNA-bd_dom"/>
</dbReference>
<dbReference type="AlphaFoldDB" id="A0A1I5BGZ5"/>
<dbReference type="OrthoDB" id="5181972at2"/>